<dbReference type="InterPro" id="IPR050190">
    <property type="entry name" value="UPF0213_domain"/>
</dbReference>
<dbReference type="InterPro" id="IPR000305">
    <property type="entry name" value="GIY-YIG_endonuc"/>
</dbReference>
<accession>A0ABW5ED68</accession>
<evidence type="ECO:0000313" key="3">
    <source>
        <dbReference type="EMBL" id="MFD2311387.1"/>
    </source>
</evidence>
<evidence type="ECO:0000313" key="4">
    <source>
        <dbReference type="Proteomes" id="UP001597425"/>
    </source>
</evidence>
<sequence length="102" mass="11269">MSDWFVYLIRTGRGSLYTGITRDVERRLEEHRSGGRKAAKALRGRGPLTLAFRQAVAGKSQALKLEMQIKKWPRDKKEALIAGTLGVELTADDSGPQGGRTD</sequence>
<dbReference type="SUPFAM" id="SSF82771">
    <property type="entry name" value="GIY-YIG endonuclease"/>
    <property type="match status" value="1"/>
</dbReference>
<dbReference type="InterPro" id="IPR035901">
    <property type="entry name" value="GIY-YIG_endonuc_sf"/>
</dbReference>
<dbReference type="PANTHER" id="PTHR34477:SF1">
    <property type="entry name" value="UPF0213 PROTEIN YHBQ"/>
    <property type="match status" value="1"/>
</dbReference>
<reference evidence="4" key="1">
    <citation type="journal article" date="2019" name="Int. J. Syst. Evol. Microbiol.">
        <title>The Global Catalogue of Microorganisms (GCM) 10K type strain sequencing project: providing services to taxonomists for standard genome sequencing and annotation.</title>
        <authorList>
            <consortium name="The Broad Institute Genomics Platform"/>
            <consortium name="The Broad Institute Genome Sequencing Center for Infectious Disease"/>
            <person name="Wu L."/>
            <person name="Ma J."/>
        </authorList>
    </citation>
    <scope>NUCLEOTIDE SEQUENCE [LARGE SCALE GENOMIC DNA]</scope>
    <source>
        <strain evidence="4">KCTC 12848</strain>
    </source>
</reference>
<dbReference type="PANTHER" id="PTHR34477">
    <property type="entry name" value="UPF0213 PROTEIN YHBQ"/>
    <property type="match status" value="1"/>
</dbReference>
<dbReference type="Proteomes" id="UP001597425">
    <property type="component" value="Unassembled WGS sequence"/>
</dbReference>
<dbReference type="EMBL" id="JBHUJD010000017">
    <property type="protein sequence ID" value="MFD2311387.1"/>
    <property type="molecule type" value="Genomic_DNA"/>
</dbReference>
<comment type="similarity">
    <text evidence="1">Belongs to the UPF0213 family.</text>
</comment>
<proteinExistence type="inferred from homology"/>
<organism evidence="3 4">
    <name type="scientific">Microbulbifer halophilus</name>
    <dbReference type="NCBI Taxonomy" id="453963"/>
    <lineage>
        <taxon>Bacteria</taxon>
        <taxon>Pseudomonadati</taxon>
        <taxon>Pseudomonadota</taxon>
        <taxon>Gammaproteobacteria</taxon>
        <taxon>Cellvibrionales</taxon>
        <taxon>Microbulbiferaceae</taxon>
        <taxon>Microbulbifer</taxon>
    </lineage>
</organism>
<feature type="domain" description="GIY-YIG" evidence="2">
    <location>
        <begin position="2"/>
        <end position="79"/>
    </location>
</feature>
<gene>
    <name evidence="3" type="ORF">ACFSKX_13255</name>
</gene>
<protein>
    <submittedName>
        <fullName evidence="3">GIY-YIG nuclease family protein</fullName>
    </submittedName>
</protein>
<evidence type="ECO:0000256" key="1">
    <source>
        <dbReference type="ARBA" id="ARBA00007435"/>
    </source>
</evidence>
<dbReference type="Gene3D" id="3.40.1440.10">
    <property type="entry name" value="GIY-YIG endonuclease"/>
    <property type="match status" value="1"/>
</dbReference>
<dbReference type="CDD" id="cd10456">
    <property type="entry name" value="GIY-YIG_UPF0213"/>
    <property type="match status" value="1"/>
</dbReference>
<evidence type="ECO:0000259" key="2">
    <source>
        <dbReference type="PROSITE" id="PS50164"/>
    </source>
</evidence>
<name>A0ABW5ED68_9GAMM</name>
<dbReference type="PROSITE" id="PS50164">
    <property type="entry name" value="GIY_YIG"/>
    <property type="match status" value="1"/>
</dbReference>
<comment type="caution">
    <text evidence="3">The sequence shown here is derived from an EMBL/GenBank/DDBJ whole genome shotgun (WGS) entry which is preliminary data.</text>
</comment>
<dbReference type="RefSeq" id="WP_265721978.1">
    <property type="nucleotide sequence ID" value="NZ_JAPIVK010000017.1"/>
</dbReference>
<keyword evidence="4" id="KW-1185">Reference proteome</keyword>
<dbReference type="Pfam" id="PF01541">
    <property type="entry name" value="GIY-YIG"/>
    <property type="match status" value="1"/>
</dbReference>